<proteinExistence type="predicted"/>
<dbReference type="Proteomes" id="UP001596978">
    <property type="component" value="Unassembled WGS sequence"/>
</dbReference>
<protein>
    <recommendedName>
        <fullName evidence="3">Phage protein</fullName>
    </recommendedName>
</protein>
<dbReference type="EMBL" id="JBHTJH010000026">
    <property type="protein sequence ID" value="MFD0864181.1"/>
    <property type="molecule type" value="Genomic_DNA"/>
</dbReference>
<keyword evidence="2" id="KW-1185">Reference proteome</keyword>
<accession>A0ABW3D568</accession>
<sequence>MYSILPHTMQGFKLSQDRVTRSYFSQVDIRVEKDKKTVHNTVATEFHLTHYGHDKERRPLYRWEVINRFLLNERGNIIKKLKKAQRIALMVATINDRLEFVVDKSFQLVAVTNTQEIRDKWREVRSELLDEFPDLVEMATDFDWQLKEENIQQVFLNDNFFTTLFSGFFDEGLEPKQIKHRNRIMANAVERIDIPMIETSTLMRGKSFSNDARIKVIGDFDIAHKKFPKAKLNTFLGDIAEKAGDKHTLTFDYNGQYIVKPEEGVIVKAAVTSCFKIDGLYQKTINITFNMEEDER</sequence>
<reference evidence="2" key="1">
    <citation type="journal article" date="2019" name="Int. J. Syst. Evol. Microbiol.">
        <title>The Global Catalogue of Microorganisms (GCM) 10K type strain sequencing project: providing services to taxonomists for standard genome sequencing and annotation.</title>
        <authorList>
            <consortium name="The Broad Institute Genomics Platform"/>
            <consortium name="The Broad Institute Genome Sequencing Center for Infectious Disease"/>
            <person name="Wu L."/>
            <person name="Ma J."/>
        </authorList>
    </citation>
    <scope>NUCLEOTIDE SEQUENCE [LARGE SCALE GENOMIC DNA]</scope>
    <source>
        <strain evidence="2">CCUG 62952</strain>
    </source>
</reference>
<name>A0ABW3D568_9FLAO</name>
<gene>
    <name evidence="1" type="ORF">ACFQ1M_18340</name>
</gene>
<evidence type="ECO:0000313" key="1">
    <source>
        <dbReference type="EMBL" id="MFD0864181.1"/>
    </source>
</evidence>
<comment type="caution">
    <text evidence="1">The sequence shown here is derived from an EMBL/GenBank/DDBJ whole genome shotgun (WGS) entry which is preliminary data.</text>
</comment>
<organism evidence="1 2">
    <name type="scientific">Sungkyunkwania multivorans</name>
    <dbReference type="NCBI Taxonomy" id="1173618"/>
    <lineage>
        <taxon>Bacteria</taxon>
        <taxon>Pseudomonadati</taxon>
        <taxon>Bacteroidota</taxon>
        <taxon>Flavobacteriia</taxon>
        <taxon>Flavobacteriales</taxon>
        <taxon>Flavobacteriaceae</taxon>
        <taxon>Sungkyunkwania</taxon>
    </lineage>
</organism>
<dbReference type="RefSeq" id="WP_386411348.1">
    <property type="nucleotide sequence ID" value="NZ_JBHTJH010000026.1"/>
</dbReference>
<evidence type="ECO:0008006" key="3">
    <source>
        <dbReference type="Google" id="ProtNLM"/>
    </source>
</evidence>
<evidence type="ECO:0000313" key="2">
    <source>
        <dbReference type="Proteomes" id="UP001596978"/>
    </source>
</evidence>